<evidence type="ECO:0000313" key="1">
    <source>
        <dbReference type="EMBL" id="ACY13704.1"/>
    </source>
</evidence>
<dbReference type="Proteomes" id="UP000001880">
    <property type="component" value="Chromosome"/>
</dbReference>
<dbReference type="AlphaFoldDB" id="D0LS07"/>
<proteinExistence type="predicted"/>
<organism evidence="1 2">
    <name type="scientific">Haliangium ochraceum (strain DSM 14365 / JCM 11303 / SMP-2)</name>
    <dbReference type="NCBI Taxonomy" id="502025"/>
    <lineage>
        <taxon>Bacteria</taxon>
        <taxon>Pseudomonadati</taxon>
        <taxon>Myxococcota</taxon>
        <taxon>Polyangia</taxon>
        <taxon>Haliangiales</taxon>
        <taxon>Kofleriaceae</taxon>
        <taxon>Haliangium</taxon>
    </lineage>
</organism>
<evidence type="ECO:0000313" key="2">
    <source>
        <dbReference type="Proteomes" id="UP000001880"/>
    </source>
</evidence>
<dbReference type="EMBL" id="CP001804">
    <property type="protein sequence ID" value="ACY13704.1"/>
    <property type="molecule type" value="Genomic_DNA"/>
</dbReference>
<dbReference type="HOGENOM" id="CLU_3310680_0_0_7"/>
<protein>
    <submittedName>
        <fullName evidence="1">Uncharacterized protein</fullName>
    </submittedName>
</protein>
<name>D0LS07_HALO1</name>
<sequence length="39" mass="4820">MCLLRLDVRRHYLVQTGSIRFFEHYDYEKGCRLRTSMQP</sequence>
<reference evidence="1 2" key="1">
    <citation type="journal article" date="2010" name="Stand. Genomic Sci.">
        <title>Complete genome sequence of Haliangium ochraceum type strain (SMP-2).</title>
        <authorList>
            <consortium name="US DOE Joint Genome Institute (JGI-PGF)"/>
            <person name="Ivanova N."/>
            <person name="Daum C."/>
            <person name="Lang E."/>
            <person name="Abt B."/>
            <person name="Kopitz M."/>
            <person name="Saunders E."/>
            <person name="Lapidus A."/>
            <person name="Lucas S."/>
            <person name="Glavina Del Rio T."/>
            <person name="Nolan M."/>
            <person name="Tice H."/>
            <person name="Copeland A."/>
            <person name="Cheng J.F."/>
            <person name="Chen F."/>
            <person name="Bruce D."/>
            <person name="Goodwin L."/>
            <person name="Pitluck S."/>
            <person name="Mavromatis K."/>
            <person name="Pati A."/>
            <person name="Mikhailova N."/>
            <person name="Chen A."/>
            <person name="Palaniappan K."/>
            <person name="Land M."/>
            <person name="Hauser L."/>
            <person name="Chang Y.J."/>
            <person name="Jeffries C.D."/>
            <person name="Detter J.C."/>
            <person name="Brettin T."/>
            <person name="Rohde M."/>
            <person name="Goker M."/>
            <person name="Bristow J."/>
            <person name="Markowitz V."/>
            <person name="Eisen J.A."/>
            <person name="Hugenholtz P."/>
            <person name="Kyrpides N.C."/>
            <person name="Klenk H.P."/>
        </authorList>
    </citation>
    <scope>NUCLEOTIDE SEQUENCE [LARGE SCALE GENOMIC DNA]</scope>
    <source>
        <strain evidence="2">DSM 14365 / CIP 107738 / JCM 11303 / AJ 13395 / SMP-2</strain>
    </source>
</reference>
<gene>
    <name evidence="1" type="ordered locus">Hoch_1125</name>
</gene>
<keyword evidence="2" id="KW-1185">Reference proteome</keyword>
<accession>D0LS07</accession>
<dbReference type="KEGG" id="hoh:Hoch_1125"/>